<dbReference type="Proteomes" id="UP001064390">
    <property type="component" value="Chromosome"/>
</dbReference>
<reference evidence="2" key="1">
    <citation type="submission" date="2022-09" db="EMBL/GenBank/DDBJ databases">
        <title>Streptomyces vinaceusdrappus strain AC-40.</title>
        <authorList>
            <person name="Sedeek A.M."/>
            <person name="Salah I."/>
            <person name="Kamel H.L."/>
            <person name="Soltan M.A."/>
            <person name="Elsayed T.R."/>
        </authorList>
    </citation>
    <scope>NUCLEOTIDE SEQUENCE</scope>
    <source>
        <strain evidence="2">AC-40</strain>
    </source>
</reference>
<organism evidence="2 3">
    <name type="scientific">Streptomyces vinaceusdrappus</name>
    <dbReference type="NCBI Taxonomy" id="67376"/>
    <lineage>
        <taxon>Bacteria</taxon>
        <taxon>Bacillati</taxon>
        <taxon>Actinomycetota</taxon>
        <taxon>Actinomycetes</taxon>
        <taxon>Kitasatosporales</taxon>
        <taxon>Streptomycetaceae</taxon>
        <taxon>Streptomyces</taxon>
        <taxon>Streptomyces rochei group</taxon>
    </lineage>
</organism>
<accession>A0ABY6BXZ3</accession>
<protein>
    <submittedName>
        <fullName evidence="2">Uncharacterized protein</fullName>
    </submittedName>
</protein>
<evidence type="ECO:0000256" key="1">
    <source>
        <dbReference type="SAM" id="MobiDB-lite"/>
    </source>
</evidence>
<evidence type="ECO:0000313" key="3">
    <source>
        <dbReference type="Proteomes" id="UP001064390"/>
    </source>
</evidence>
<evidence type="ECO:0000313" key="2">
    <source>
        <dbReference type="EMBL" id="UXI80418.1"/>
    </source>
</evidence>
<sequence>MTRTPATEPITVPPESGLWDDLVTSALLGTDRRTPQVSAHGSHAPAAQPDARAAETVRRRAVLRPAP</sequence>
<gene>
    <name evidence="2" type="ORF">N6Q81_21545</name>
</gene>
<dbReference type="EMBL" id="CP104697">
    <property type="protein sequence ID" value="UXI80418.1"/>
    <property type="molecule type" value="Genomic_DNA"/>
</dbReference>
<name>A0ABY6BXZ3_9ACTN</name>
<proteinExistence type="predicted"/>
<feature type="region of interest" description="Disordered" evidence="1">
    <location>
        <begin position="29"/>
        <end position="67"/>
    </location>
</feature>
<keyword evidence="3" id="KW-1185">Reference proteome</keyword>
<feature type="non-terminal residue" evidence="2">
    <location>
        <position position="67"/>
    </location>
</feature>